<feature type="transmembrane region" description="Helical" evidence="7">
    <location>
        <begin position="86"/>
        <end position="108"/>
    </location>
</feature>
<sequence>MLVKPYLDLLRLAFPIILANAAVPILGLVDTAMIGQTGTASDLGAIALASLIFSFVYWGFGFLRMGTTGFIAQAAGARHHQELHALVFRTLFIAVAIGLALILLQQPIGWVATTTLSASNDVNERVQSYFYLRIWGAPATLTTFALLGILIGMGWTRTLLAVQLLLNGLNILFNVIFVLGFGLGVKGIALGTVCAEWITVFFALYWVLKKMGIRYPKARVVALKNRILNRKKLWALVHVNSDIMVRTLALISGFAWFAQQGAQLGDETLAANHLLLQFITLSAFFLDGYANVAEMRAGQAYGAVDKQRFQTEVRRTTVLAAITAALLGAGIYASGSYTIPWLSQDHHVQQLAIQHLPYAALYIVVSFAAFQLDGIFIGATQSRAMRNATVLALAILIALGTWWSALYGNRGLWVALVVYITIRAVVLAWYYPMLLKQLTPLLSKSLPSYNVKG</sequence>
<proteinExistence type="inferred from homology"/>
<keyword evidence="3" id="KW-0813">Transport</keyword>
<evidence type="ECO:0000313" key="8">
    <source>
        <dbReference type="EMBL" id="AQS51973.1"/>
    </source>
</evidence>
<evidence type="ECO:0000256" key="5">
    <source>
        <dbReference type="ARBA" id="ARBA00022989"/>
    </source>
</evidence>
<feature type="transmembrane region" description="Helical" evidence="7">
    <location>
        <begin position="388"/>
        <end position="406"/>
    </location>
</feature>
<feature type="transmembrane region" description="Helical" evidence="7">
    <location>
        <begin position="269"/>
        <end position="286"/>
    </location>
</feature>
<evidence type="ECO:0000256" key="7">
    <source>
        <dbReference type="SAM" id="Phobius"/>
    </source>
</evidence>
<dbReference type="GO" id="GO:0042910">
    <property type="term" value="F:xenobiotic transmembrane transporter activity"/>
    <property type="evidence" value="ECO:0007669"/>
    <property type="project" value="InterPro"/>
</dbReference>
<dbReference type="Pfam" id="PF01554">
    <property type="entry name" value="MatE"/>
    <property type="match status" value="2"/>
</dbReference>
<dbReference type="InterPro" id="IPR044644">
    <property type="entry name" value="DinF-like"/>
</dbReference>
<dbReference type="InterPro" id="IPR002528">
    <property type="entry name" value="MATE_fam"/>
</dbReference>
<dbReference type="OrthoDB" id="9789527at2"/>
<feature type="transmembrane region" description="Helical" evidence="7">
    <location>
        <begin position="316"/>
        <end position="335"/>
    </location>
</feature>
<comment type="subcellular location">
    <subcellularLocation>
        <location evidence="1">Membrane</location>
        <topology evidence="1">Multi-pass membrane protein</topology>
    </subcellularLocation>
</comment>
<feature type="transmembrane region" description="Helical" evidence="7">
    <location>
        <begin position="233"/>
        <end position="257"/>
    </location>
</feature>
<reference evidence="8 9" key="1">
    <citation type="submission" date="2017-01" db="EMBL/GenBank/DDBJ databases">
        <title>Complete Genome Sequence of Paenalcaligenes hominis, Isolated from a paraplegic Patient with neurogenic bladder.</title>
        <authorList>
            <person name="Mukhopadhyay R."/>
            <person name="Joaquin J."/>
            <person name="Hogue R."/>
            <person name="Kilaru A."/>
            <person name="Jospin G."/>
            <person name="Mars K."/>
            <person name="Eisen J.A."/>
            <person name="Chaturvedi V."/>
        </authorList>
    </citation>
    <scope>NUCLEOTIDE SEQUENCE [LARGE SCALE GENOMIC DNA]</scope>
    <source>
        <strain evidence="8 9">15S00501</strain>
    </source>
</reference>
<dbReference type="GO" id="GO:0015297">
    <property type="term" value="F:antiporter activity"/>
    <property type="evidence" value="ECO:0007669"/>
    <property type="project" value="InterPro"/>
</dbReference>
<feature type="transmembrane region" description="Helical" evidence="7">
    <location>
        <begin position="164"/>
        <end position="182"/>
    </location>
</feature>
<feature type="transmembrane region" description="Helical" evidence="7">
    <location>
        <begin position="355"/>
        <end position="376"/>
    </location>
</feature>
<dbReference type="EMBL" id="CP019697">
    <property type="protein sequence ID" value="AQS51973.1"/>
    <property type="molecule type" value="Genomic_DNA"/>
</dbReference>
<evidence type="ECO:0000256" key="6">
    <source>
        <dbReference type="ARBA" id="ARBA00023136"/>
    </source>
</evidence>
<evidence type="ECO:0000313" key="9">
    <source>
        <dbReference type="Proteomes" id="UP000189369"/>
    </source>
</evidence>
<dbReference type="PANTHER" id="PTHR43298:SF2">
    <property type="entry name" value="FMN_FAD EXPORTER YEEO-RELATED"/>
    <property type="match status" value="1"/>
</dbReference>
<evidence type="ECO:0000256" key="2">
    <source>
        <dbReference type="ARBA" id="ARBA00010199"/>
    </source>
</evidence>
<evidence type="ECO:0000256" key="3">
    <source>
        <dbReference type="ARBA" id="ARBA00022448"/>
    </source>
</evidence>
<dbReference type="PANTHER" id="PTHR43298">
    <property type="entry name" value="MULTIDRUG RESISTANCE PROTEIN NORM-RELATED"/>
    <property type="match status" value="1"/>
</dbReference>
<evidence type="ECO:0000256" key="1">
    <source>
        <dbReference type="ARBA" id="ARBA00004141"/>
    </source>
</evidence>
<evidence type="ECO:0000256" key="4">
    <source>
        <dbReference type="ARBA" id="ARBA00022692"/>
    </source>
</evidence>
<dbReference type="InterPro" id="IPR050222">
    <property type="entry name" value="MATE_MdtK"/>
</dbReference>
<protein>
    <submittedName>
        <fullName evidence="8">MATE family efflux transporter</fullName>
    </submittedName>
</protein>
<keyword evidence="4 7" id="KW-0812">Transmembrane</keyword>
<keyword evidence="6 7" id="KW-0472">Membrane</keyword>
<dbReference type="KEGG" id="phn:PAEH1_11240"/>
<gene>
    <name evidence="8" type="ORF">PAEH1_11240</name>
</gene>
<feature type="transmembrane region" description="Helical" evidence="7">
    <location>
        <begin position="46"/>
        <end position="65"/>
    </location>
</feature>
<organism evidence="8 9">
    <name type="scientific">Paenalcaligenes hominis</name>
    <dbReference type="NCBI Taxonomy" id="643674"/>
    <lineage>
        <taxon>Bacteria</taxon>
        <taxon>Pseudomonadati</taxon>
        <taxon>Pseudomonadota</taxon>
        <taxon>Betaproteobacteria</taxon>
        <taxon>Burkholderiales</taxon>
        <taxon>Alcaligenaceae</taxon>
        <taxon>Paenalcaligenes</taxon>
    </lineage>
</organism>
<dbReference type="NCBIfam" id="TIGR00797">
    <property type="entry name" value="matE"/>
    <property type="match status" value="1"/>
</dbReference>
<dbReference type="AlphaFoldDB" id="A0A1U9K1N0"/>
<dbReference type="GO" id="GO:0005886">
    <property type="term" value="C:plasma membrane"/>
    <property type="evidence" value="ECO:0007669"/>
    <property type="project" value="TreeGrafter"/>
</dbReference>
<feature type="transmembrane region" description="Helical" evidence="7">
    <location>
        <begin position="12"/>
        <end position="34"/>
    </location>
</feature>
<feature type="transmembrane region" description="Helical" evidence="7">
    <location>
        <begin position="188"/>
        <end position="208"/>
    </location>
</feature>
<dbReference type="STRING" id="643674.PAEH1_11240"/>
<keyword evidence="5 7" id="KW-1133">Transmembrane helix</keyword>
<dbReference type="Proteomes" id="UP000189369">
    <property type="component" value="Chromosome"/>
</dbReference>
<dbReference type="CDD" id="cd13136">
    <property type="entry name" value="MATE_DinF_like"/>
    <property type="match status" value="1"/>
</dbReference>
<name>A0A1U9K1N0_9BURK</name>
<feature type="transmembrane region" description="Helical" evidence="7">
    <location>
        <begin position="128"/>
        <end position="152"/>
    </location>
</feature>
<accession>A0A1U9K1N0</accession>
<feature type="transmembrane region" description="Helical" evidence="7">
    <location>
        <begin position="412"/>
        <end position="431"/>
    </location>
</feature>
<comment type="similarity">
    <text evidence="2">Belongs to the multi antimicrobial extrusion (MATE) (TC 2.A.66.1) family.</text>
</comment>